<dbReference type="PANTHER" id="PTHR43464:SF19">
    <property type="entry name" value="UBIQUINONE BIOSYNTHESIS O-METHYLTRANSFERASE, MITOCHONDRIAL"/>
    <property type="match status" value="1"/>
</dbReference>
<dbReference type="InterPro" id="IPR027555">
    <property type="entry name" value="Mo5U34_MeTrfas-like"/>
</dbReference>
<dbReference type="NCBIfam" id="TIGR04290">
    <property type="entry name" value="meth_Rta_06860"/>
    <property type="match status" value="1"/>
</dbReference>
<keyword evidence="2" id="KW-0808">Transferase</keyword>
<dbReference type="Gene3D" id="3.40.50.150">
    <property type="entry name" value="Vaccinia Virus protein VP39"/>
    <property type="match status" value="1"/>
</dbReference>
<keyword evidence="3" id="KW-0949">S-adenosyl-L-methionine</keyword>
<gene>
    <name evidence="5" type="ORF">ON753_03350</name>
</gene>
<dbReference type="PANTHER" id="PTHR43464">
    <property type="entry name" value="METHYLTRANSFERASE"/>
    <property type="match status" value="1"/>
</dbReference>
<evidence type="ECO:0000256" key="4">
    <source>
        <dbReference type="SAM" id="MobiDB-lite"/>
    </source>
</evidence>
<dbReference type="SUPFAM" id="SSF53335">
    <property type="entry name" value="S-adenosyl-L-methionine-dependent methyltransferases"/>
    <property type="match status" value="1"/>
</dbReference>
<name>A0ABT3QX50_9HYPH</name>
<proteinExistence type="predicted"/>
<dbReference type="InterPro" id="IPR029063">
    <property type="entry name" value="SAM-dependent_MTases_sf"/>
</dbReference>
<comment type="caution">
    <text evidence="5">The sequence shown here is derived from an EMBL/GenBank/DDBJ whole genome shotgun (WGS) entry which is preliminary data.</text>
</comment>
<evidence type="ECO:0000256" key="3">
    <source>
        <dbReference type="ARBA" id="ARBA00022691"/>
    </source>
</evidence>
<dbReference type="CDD" id="cd02440">
    <property type="entry name" value="AdoMet_MTases"/>
    <property type="match status" value="1"/>
</dbReference>
<accession>A0ABT3QX50</accession>
<dbReference type="EMBL" id="JAPEVI010000002">
    <property type="protein sequence ID" value="MCX2721445.1"/>
    <property type="molecule type" value="Genomic_DNA"/>
</dbReference>
<organism evidence="5 6">
    <name type="scientific">Roseibium salinum</name>
    <dbReference type="NCBI Taxonomy" id="1604349"/>
    <lineage>
        <taxon>Bacteria</taxon>
        <taxon>Pseudomonadati</taxon>
        <taxon>Pseudomonadota</taxon>
        <taxon>Alphaproteobacteria</taxon>
        <taxon>Hyphomicrobiales</taxon>
        <taxon>Stappiaceae</taxon>
        <taxon>Roseibium</taxon>
    </lineage>
</organism>
<keyword evidence="6" id="KW-1185">Reference proteome</keyword>
<sequence length="263" mass="29813">MRSFTRSSNTALQEQIEALGPWFHNLDIHGVSTAPDHFLGNFPAQMWEGFKHVLPDDLEGRSVLDIGCNAGFYSLEMKRRNAGRVVGIDSDARYLRQARFAAEQAGADIEYRQMSVYDVAGFGQKFDLVIFMGVLYHLRHPLLALDLLHEHVVGDQMLFQCLQRGDERIPDLQENYDFSEWNIFDRPDYPKLFFVEESYASDPTNWFIPNKAAVEAMLRSSGFSIDANPEREVYLCTRSQRNHAAEPPPGVDQSVPGAPAPES</sequence>
<evidence type="ECO:0000313" key="5">
    <source>
        <dbReference type="EMBL" id="MCX2721445.1"/>
    </source>
</evidence>
<evidence type="ECO:0000256" key="1">
    <source>
        <dbReference type="ARBA" id="ARBA00022603"/>
    </source>
</evidence>
<keyword evidence="1 5" id="KW-0489">Methyltransferase</keyword>
<reference evidence="5 6" key="1">
    <citation type="journal article" date="2016" name="Int. J. Syst. Evol. Microbiol.">
        <title>Labrenzia salina sp. nov., isolated from the rhizosphere of the halophyte Arthrocnemum macrostachyum.</title>
        <authorList>
            <person name="Camacho M."/>
            <person name="Redondo-Gomez S."/>
            <person name="Rodriguez-Llorente I."/>
            <person name="Rohde M."/>
            <person name="Sproer C."/>
            <person name="Schumann P."/>
            <person name="Klenk H.P."/>
            <person name="Montero-Calasanz M.D.C."/>
        </authorList>
    </citation>
    <scope>NUCLEOTIDE SEQUENCE [LARGE SCALE GENOMIC DNA]</scope>
    <source>
        <strain evidence="5 6">DSM 29163</strain>
    </source>
</reference>
<dbReference type="GO" id="GO:0032259">
    <property type="term" value="P:methylation"/>
    <property type="evidence" value="ECO:0007669"/>
    <property type="project" value="UniProtKB-KW"/>
</dbReference>
<dbReference type="Proteomes" id="UP001300261">
    <property type="component" value="Unassembled WGS sequence"/>
</dbReference>
<evidence type="ECO:0000313" key="6">
    <source>
        <dbReference type="Proteomes" id="UP001300261"/>
    </source>
</evidence>
<dbReference type="GO" id="GO:0008168">
    <property type="term" value="F:methyltransferase activity"/>
    <property type="evidence" value="ECO:0007669"/>
    <property type="project" value="UniProtKB-KW"/>
</dbReference>
<protein>
    <submittedName>
        <fullName evidence="5">TIGR04290 family methyltransferase</fullName>
    </submittedName>
</protein>
<evidence type="ECO:0000256" key="2">
    <source>
        <dbReference type="ARBA" id="ARBA00022679"/>
    </source>
</evidence>
<dbReference type="RefSeq" id="WP_265961144.1">
    <property type="nucleotide sequence ID" value="NZ_JAPEVI010000002.1"/>
</dbReference>
<feature type="region of interest" description="Disordered" evidence="4">
    <location>
        <begin position="238"/>
        <end position="263"/>
    </location>
</feature>
<dbReference type="Pfam" id="PF08003">
    <property type="entry name" value="Methyltransf_9"/>
    <property type="match status" value="1"/>
</dbReference>
<dbReference type="InterPro" id="IPR027554">
    <property type="entry name" value="Meth_Rta_06860"/>
</dbReference>